<dbReference type="Pfam" id="PF22936">
    <property type="entry name" value="Pol_BBD"/>
    <property type="match status" value="1"/>
</dbReference>
<dbReference type="EMBL" id="BKCJ010005368">
    <property type="protein sequence ID" value="GEU66357.1"/>
    <property type="molecule type" value="Genomic_DNA"/>
</dbReference>
<accession>A0A6L2LZH1</accession>
<feature type="domain" description="Retrovirus-related Pol polyprotein from transposon TNT 1-94-like beta-barrel" evidence="1">
    <location>
        <begin position="142"/>
        <end position="212"/>
    </location>
</feature>
<proteinExistence type="predicted"/>
<gene>
    <name evidence="2" type="ORF">Tci_038335</name>
</gene>
<organism evidence="2">
    <name type="scientific">Tanacetum cinerariifolium</name>
    <name type="common">Dalmatian daisy</name>
    <name type="synonym">Chrysanthemum cinerariifolium</name>
    <dbReference type="NCBI Taxonomy" id="118510"/>
    <lineage>
        <taxon>Eukaryota</taxon>
        <taxon>Viridiplantae</taxon>
        <taxon>Streptophyta</taxon>
        <taxon>Embryophyta</taxon>
        <taxon>Tracheophyta</taxon>
        <taxon>Spermatophyta</taxon>
        <taxon>Magnoliopsida</taxon>
        <taxon>eudicotyledons</taxon>
        <taxon>Gunneridae</taxon>
        <taxon>Pentapetalae</taxon>
        <taxon>asterids</taxon>
        <taxon>campanulids</taxon>
        <taxon>Asterales</taxon>
        <taxon>Asteraceae</taxon>
        <taxon>Asteroideae</taxon>
        <taxon>Anthemideae</taxon>
        <taxon>Anthemidinae</taxon>
        <taxon>Tanacetum</taxon>
    </lineage>
</organism>
<sequence length="274" mass="31011">MQFRMVEIRMGLLLFWGLLIRMQIKLGMLLIAQKEETGIQLQAKEFDFMAAVGDFEEIDEVNSNSILMALQQAWTSGTQTDKAPVYDSDGSAEFGRFQGQLGDLKGKSKDTPCESDTLDPLSQKLENENVELEFQVIQICLWCVDSGCSKHMTGNLKLLINFVWKFLGTVHFGKEHVAIILGYGDLQWGNIMITRVYFVEGLGHNVFSVGSFVYSNLEVAFRMNTCFVRNLEGVNMLKGNHTKNLYTINLHEMASASPICLMDRATSTKSWLWH</sequence>
<evidence type="ECO:0000313" key="2">
    <source>
        <dbReference type="EMBL" id="GEU66357.1"/>
    </source>
</evidence>
<protein>
    <submittedName>
        <fullName evidence="2">Integrase, catalytic region, zinc finger, CCHC-type, peptidase aspartic, catalytic</fullName>
    </submittedName>
</protein>
<dbReference type="AlphaFoldDB" id="A0A6L2LZH1"/>
<evidence type="ECO:0000259" key="1">
    <source>
        <dbReference type="Pfam" id="PF22936"/>
    </source>
</evidence>
<dbReference type="InterPro" id="IPR054722">
    <property type="entry name" value="PolX-like_BBD"/>
</dbReference>
<name>A0A6L2LZH1_TANCI</name>
<comment type="caution">
    <text evidence="2">The sequence shown here is derived from an EMBL/GenBank/DDBJ whole genome shotgun (WGS) entry which is preliminary data.</text>
</comment>
<reference evidence="2" key="1">
    <citation type="journal article" date="2019" name="Sci. Rep.">
        <title>Draft genome of Tanacetum cinerariifolium, the natural source of mosquito coil.</title>
        <authorList>
            <person name="Yamashiro T."/>
            <person name="Shiraishi A."/>
            <person name="Satake H."/>
            <person name="Nakayama K."/>
        </authorList>
    </citation>
    <scope>NUCLEOTIDE SEQUENCE</scope>
</reference>